<reference evidence="5 6" key="1">
    <citation type="submission" date="2023-07" db="EMBL/GenBank/DDBJ databases">
        <title>Genomic Encyclopedia of Type Strains, Phase IV (KMG-IV): sequencing the most valuable type-strain genomes for metagenomic binning, comparative biology and taxonomic classification.</title>
        <authorList>
            <person name="Goeker M."/>
        </authorList>
    </citation>
    <scope>NUCLEOTIDE SEQUENCE [LARGE SCALE GENOMIC DNA]</scope>
    <source>
        <strain evidence="5 6">DSM 9768</strain>
    </source>
</reference>
<protein>
    <recommendedName>
        <fullName evidence="4">DUF4352 domain-containing protein</fullName>
    </recommendedName>
</protein>
<sequence>MKKYFFSLITLLLFVGLVTACGESTIEPVDNEPEESEEAATQTPETEEDATTEEEDATTEEEEATEEIIEEDLSVGDTINFNGLHITLNGVRTSEGEEFFEPDRDFFFILDMTIDNTTDEAAHVSTMLQMTLVDPDGYSQDMDFFADTRGSLDGEVGPGRKMAGEISFDVEDADYFEFLFEDPFMTGQAIWKINRADWE</sequence>
<evidence type="ECO:0000259" key="4">
    <source>
        <dbReference type="Pfam" id="PF11611"/>
    </source>
</evidence>
<dbReference type="InterPro" id="IPR029051">
    <property type="entry name" value="DUF4352"/>
</dbReference>
<feature type="chain" id="PRO_5045881339" description="DUF4352 domain-containing protein" evidence="3">
    <location>
        <begin position="21"/>
        <end position="199"/>
    </location>
</feature>
<dbReference type="InterPro" id="IPR029050">
    <property type="entry name" value="Immunoprotect_excell_Ig-like"/>
</dbReference>
<feature type="signal peptide" evidence="3">
    <location>
        <begin position="1"/>
        <end position="20"/>
    </location>
</feature>
<feature type="compositionally biased region" description="Acidic residues" evidence="2">
    <location>
        <begin position="29"/>
        <end position="38"/>
    </location>
</feature>
<evidence type="ECO:0000256" key="1">
    <source>
        <dbReference type="ARBA" id="ARBA00022729"/>
    </source>
</evidence>
<keyword evidence="6" id="KW-1185">Reference proteome</keyword>
<feature type="domain" description="DUF4352" evidence="4">
    <location>
        <begin position="74"/>
        <end position="189"/>
    </location>
</feature>
<evidence type="ECO:0000313" key="6">
    <source>
        <dbReference type="Proteomes" id="UP001230005"/>
    </source>
</evidence>
<dbReference type="RefSeq" id="WP_307332014.1">
    <property type="nucleotide sequence ID" value="NZ_JAUSUG010000033.1"/>
</dbReference>
<proteinExistence type="predicted"/>
<evidence type="ECO:0000313" key="5">
    <source>
        <dbReference type="EMBL" id="MDQ0257770.1"/>
    </source>
</evidence>
<evidence type="ECO:0000256" key="3">
    <source>
        <dbReference type="SAM" id="SignalP"/>
    </source>
</evidence>
<dbReference type="Proteomes" id="UP001230005">
    <property type="component" value="Unassembled WGS sequence"/>
</dbReference>
<organism evidence="5 6">
    <name type="scientific">Evansella vedderi</name>
    <dbReference type="NCBI Taxonomy" id="38282"/>
    <lineage>
        <taxon>Bacteria</taxon>
        <taxon>Bacillati</taxon>
        <taxon>Bacillota</taxon>
        <taxon>Bacilli</taxon>
        <taxon>Bacillales</taxon>
        <taxon>Bacillaceae</taxon>
        <taxon>Evansella</taxon>
    </lineage>
</organism>
<dbReference type="EMBL" id="JAUSUG010000033">
    <property type="protein sequence ID" value="MDQ0257770.1"/>
    <property type="molecule type" value="Genomic_DNA"/>
</dbReference>
<keyword evidence="1 3" id="KW-0732">Signal</keyword>
<evidence type="ECO:0000256" key="2">
    <source>
        <dbReference type="SAM" id="MobiDB-lite"/>
    </source>
</evidence>
<dbReference type="Gene3D" id="2.60.40.1240">
    <property type="match status" value="1"/>
</dbReference>
<dbReference type="PROSITE" id="PS51257">
    <property type="entry name" value="PROKAR_LIPOPROTEIN"/>
    <property type="match status" value="1"/>
</dbReference>
<accession>A0ABU0A601</accession>
<gene>
    <name evidence="5" type="ORF">J2S74_005232</name>
</gene>
<feature type="compositionally biased region" description="Acidic residues" evidence="2">
    <location>
        <begin position="45"/>
        <end position="65"/>
    </location>
</feature>
<feature type="region of interest" description="Disordered" evidence="2">
    <location>
        <begin position="26"/>
        <end position="65"/>
    </location>
</feature>
<name>A0ABU0A601_9BACI</name>
<dbReference type="Pfam" id="PF11611">
    <property type="entry name" value="DUF4352"/>
    <property type="match status" value="1"/>
</dbReference>
<comment type="caution">
    <text evidence="5">The sequence shown here is derived from an EMBL/GenBank/DDBJ whole genome shotgun (WGS) entry which is preliminary data.</text>
</comment>